<accession>A0A176RT80</accession>
<feature type="non-terminal residue" evidence="2">
    <location>
        <position position="82"/>
    </location>
</feature>
<keyword evidence="1" id="KW-1133">Transmembrane helix</keyword>
<evidence type="ECO:0000313" key="3">
    <source>
        <dbReference type="Proteomes" id="UP000076962"/>
    </source>
</evidence>
<evidence type="ECO:0000313" key="2">
    <source>
        <dbReference type="EMBL" id="OAD18982.1"/>
    </source>
</evidence>
<protein>
    <submittedName>
        <fullName evidence="2">Secreted protein</fullName>
    </submittedName>
</protein>
<reference evidence="2 3" key="1">
    <citation type="submission" date="2016-05" db="EMBL/GenBank/DDBJ databases">
        <title>Single-cell genome of chain-forming Candidatus Thiomargarita nelsonii and comparison to other large sulfur-oxidizing bacteria.</title>
        <authorList>
            <person name="Winkel M."/>
            <person name="Salman V."/>
            <person name="Woyke T."/>
            <person name="Schulz-Vogt H."/>
            <person name="Richter M."/>
            <person name="Flood B."/>
            <person name="Bailey J."/>
            <person name="Amann R."/>
            <person name="Mussmann M."/>
        </authorList>
    </citation>
    <scope>NUCLEOTIDE SEQUENCE [LARGE SCALE GENOMIC DNA]</scope>
    <source>
        <strain evidence="2 3">THI036</strain>
    </source>
</reference>
<feature type="transmembrane region" description="Helical" evidence="1">
    <location>
        <begin position="6"/>
        <end position="30"/>
    </location>
</feature>
<comment type="caution">
    <text evidence="2">The sequence shown here is derived from an EMBL/GenBank/DDBJ whole genome shotgun (WGS) entry which is preliminary data.</text>
</comment>
<dbReference type="EMBL" id="LUTY01003000">
    <property type="protein sequence ID" value="OAD18982.1"/>
    <property type="molecule type" value="Genomic_DNA"/>
</dbReference>
<proteinExistence type="predicted"/>
<evidence type="ECO:0000256" key="1">
    <source>
        <dbReference type="SAM" id="Phobius"/>
    </source>
</evidence>
<dbReference type="Proteomes" id="UP000076962">
    <property type="component" value="Unassembled WGS sequence"/>
</dbReference>
<sequence length="82" mass="8935">MNLDPLSGSVLVAGACVALASILTVLYDAIKNHKMKSGSRTLSVKPLKEQYFLEVKEIKQEDGSLVIKVSLKKPDSDNFVTN</sequence>
<keyword evidence="3" id="KW-1185">Reference proteome</keyword>
<gene>
    <name evidence="2" type="ORF">THIOM_005404</name>
</gene>
<organism evidence="2 3">
    <name type="scientific">Candidatus Thiomargarita nelsonii</name>
    <dbReference type="NCBI Taxonomy" id="1003181"/>
    <lineage>
        <taxon>Bacteria</taxon>
        <taxon>Pseudomonadati</taxon>
        <taxon>Pseudomonadota</taxon>
        <taxon>Gammaproteobacteria</taxon>
        <taxon>Thiotrichales</taxon>
        <taxon>Thiotrichaceae</taxon>
        <taxon>Thiomargarita</taxon>
    </lineage>
</organism>
<dbReference type="AlphaFoldDB" id="A0A176RT80"/>
<name>A0A176RT80_9GAMM</name>
<keyword evidence="1" id="KW-0472">Membrane</keyword>
<keyword evidence="1" id="KW-0812">Transmembrane</keyword>